<feature type="repeat" description="Solcar" evidence="8">
    <location>
        <begin position="3"/>
        <end position="96"/>
    </location>
</feature>
<keyword evidence="4 8" id="KW-0812">Transmembrane</keyword>
<evidence type="ECO:0000256" key="6">
    <source>
        <dbReference type="ARBA" id="ARBA00022989"/>
    </source>
</evidence>
<name>A0A0L7KSS5_OPEBR</name>
<accession>A0A0L7KSS5</accession>
<comment type="subcellular location">
    <subcellularLocation>
        <location evidence="1">Membrane</location>
        <topology evidence="1">Multi-pass membrane protein</topology>
    </subcellularLocation>
</comment>
<evidence type="ECO:0000256" key="10">
    <source>
        <dbReference type="SAM" id="Phobius"/>
    </source>
</evidence>
<evidence type="ECO:0000256" key="3">
    <source>
        <dbReference type="ARBA" id="ARBA00022448"/>
    </source>
</evidence>
<gene>
    <name evidence="11" type="ORF">OBRU01_21404</name>
</gene>
<organism evidence="11 12">
    <name type="scientific">Operophtera brumata</name>
    <name type="common">Winter moth</name>
    <name type="synonym">Phalaena brumata</name>
    <dbReference type="NCBI Taxonomy" id="104452"/>
    <lineage>
        <taxon>Eukaryota</taxon>
        <taxon>Metazoa</taxon>
        <taxon>Ecdysozoa</taxon>
        <taxon>Arthropoda</taxon>
        <taxon>Hexapoda</taxon>
        <taxon>Insecta</taxon>
        <taxon>Pterygota</taxon>
        <taxon>Neoptera</taxon>
        <taxon>Endopterygota</taxon>
        <taxon>Lepidoptera</taxon>
        <taxon>Glossata</taxon>
        <taxon>Ditrysia</taxon>
        <taxon>Geometroidea</taxon>
        <taxon>Geometridae</taxon>
        <taxon>Larentiinae</taxon>
        <taxon>Operophtera</taxon>
    </lineage>
</organism>
<feature type="transmembrane region" description="Helical" evidence="10">
    <location>
        <begin position="12"/>
        <end position="40"/>
    </location>
</feature>
<proteinExistence type="inferred from homology"/>
<dbReference type="InterPro" id="IPR023395">
    <property type="entry name" value="MCP_dom_sf"/>
</dbReference>
<evidence type="ECO:0000256" key="4">
    <source>
        <dbReference type="ARBA" id="ARBA00022692"/>
    </source>
</evidence>
<sequence length="100" mass="10860">MGDGLPLHFTASMISGFITTVAFTAAVVQTCVVGVTNWLVIWVQNAAKGTGQLTVLMGVIRNEGVLALWNGFIPTYFKIGPHTVLTFIFLEQLNTLYLSL</sequence>
<dbReference type="Proteomes" id="UP000037510">
    <property type="component" value="Unassembled WGS sequence"/>
</dbReference>
<keyword evidence="3 9" id="KW-0813">Transport</keyword>
<keyword evidence="12" id="KW-1185">Reference proteome</keyword>
<comment type="caution">
    <text evidence="11">The sequence shown here is derived from an EMBL/GenBank/DDBJ whole genome shotgun (WGS) entry which is preliminary data.</text>
</comment>
<keyword evidence="5" id="KW-0677">Repeat</keyword>
<reference evidence="11 12" key="1">
    <citation type="journal article" date="2015" name="Genome Biol. Evol.">
        <title>The genome of winter moth (Operophtera brumata) provides a genomic perspective on sexual dimorphism and phenology.</title>
        <authorList>
            <person name="Derks M.F."/>
            <person name="Smit S."/>
            <person name="Salis L."/>
            <person name="Schijlen E."/>
            <person name="Bossers A."/>
            <person name="Mateman C."/>
            <person name="Pijl A.S."/>
            <person name="de Ridder D."/>
            <person name="Groenen M.A."/>
            <person name="Visser M.E."/>
            <person name="Megens H.J."/>
        </authorList>
    </citation>
    <scope>NUCLEOTIDE SEQUENCE [LARGE SCALE GENOMIC DNA]</scope>
    <source>
        <strain evidence="11">WM2013NL</strain>
        <tissue evidence="11">Head and thorax</tissue>
    </source>
</reference>
<dbReference type="EMBL" id="JTDY01006079">
    <property type="protein sequence ID" value="KOB66317.1"/>
    <property type="molecule type" value="Genomic_DNA"/>
</dbReference>
<dbReference type="Pfam" id="PF00153">
    <property type="entry name" value="Mito_carr"/>
    <property type="match status" value="1"/>
</dbReference>
<evidence type="ECO:0000256" key="8">
    <source>
        <dbReference type="PROSITE-ProRule" id="PRU00282"/>
    </source>
</evidence>
<dbReference type="PROSITE" id="PS50920">
    <property type="entry name" value="SOLCAR"/>
    <property type="match status" value="1"/>
</dbReference>
<evidence type="ECO:0000313" key="12">
    <source>
        <dbReference type="Proteomes" id="UP000037510"/>
    </source>
</evidence>
<dbReference type="STRING" id="104452.A0A0L7KSS5"/>
<dbReference type="GO" id="GO:0016020">
    <property type="term" value="C:membrane"/>
    <property type="evidence" value="ECO:0007669"/>
    <property type="project" value="UniProtKB-SubCell"/>
</dbReference>
<dbReference type="SUPFAM" id="SSF103506">
    <property type="entry name" value="Mitochondrial carrier"/>
    <property type="match status" value="1"/>
</dbReference>
<dbReference type="AlphaFoldDB" id="A0A0L7KSS5"/>
<dbReference type="PANTHER" id="PTHR45618">
    <property type="entry name" value="MITOCHONDRIAL DICARBOXYLATE CARRIER-RELATED"/>
    <property type="match status" value="1"/>
</dbReference>
<dbReference type="InterPro" id="IPR050391">
    <property type="entry name" value="Mito_Metabolite_Transporter"/>
</dbReference>
<evidence type="ECO:0000256" key="9">
    <source>
        <dbReference type="RuleBase" id="RU000488"/>
    </source>
</evidence>
<evidence type="ECO:0000256" key="2">
    <source>
        <dbReference type="ARBA" id="ARBA00006375"/>
    </source>
</evidence>
<comment type="similarity">
    <text evidence="2 9">Belongs to the mitochondrial carrier (TC 2.A.29) family.</text>
</comment>
<dbReference type="Gene3D" id="1.50.40.10">
    <property type="entry name" value="Mitochondrial carrier domain"/>
    <property type="match status" value="1"/>
</dbReference>
<evidence type="ECO:0000256" key="5">
    <source>
        <dbReference type="ARBA" id="ARBA00022737"/>
    </source>
</evidence>
<evidence type="ECO:0000256" key="1">
    <source>
        <dbReference type="ARBA" id="ARBA00004141"/>
    </source>
</evidence>
<keyword evidence="6 10" id="KW-1133">Transmembrane helix</keyword>
<evidence type="ECO:0000256" key="7">
    <source>
        <dbReference type="ARBA" id="ARBA00023136"/>
    </source>
</evidence>
<dbReference type="InterPro" id="IPR018108">
    <property type="entry name" value="MCP_transmembrane"/>
</dbReference>
<keyword evidence="7 8" id="KW-0472">Membrane</keyword>
<protein>
    <submittedName>
        <fullName evidence="11">Putative Mitochondrial 2-oxoglutarate/malate carrier protein</fullName>
    </submittedName>
</protein>
<evidence type="ECO:0000313" key="11">
    <source>
        <dbReference type="EMBL" id="KOB66317.1"/>
    </source>
</evidence>